<keyword evidence="5 19" id="KW-0378">Hydrolase</keyword>
<dbReference type="EC" id="3.1.1.4" evidence="2 19"/>
<gene>
    <name evidence="21" type="primary">PLA2G1B_0</name>
    <name evidence="21" type="ORF">EYF80_024673</name>
</gene>
<evidence type="ECO:0000256" key="5">
    <source>
        <dbReference type="ARBA" id="ARBA00022801"/>
    </source>
</evidence>
<protein>
    <recommendedName>
        <fullName evidence="2 19">Phospholipase A2</fullName>
        <ecNumber evidence="2 19">3.1.1.4</ecNumber>
    </recommendedName>
</protein>
<accession>A0A4Z2HJF0</accession>
<comment type="caution">
    <text evidence="21">The sequence shown here is derived from an EMBL/GenBank/DDBJ whole genome shotgun (WGS) entry which is preliminary data.</text>
</comment>
<feature type="domain" description="Phospholipase A2-like central" evidence="20">
    <location>
        <begin position="26"/>
        <end position="162"/>
    </location>
</feature>
<feature type="disulfide bond" evidence="17">
    <location>
        <begin position="54"/>
        <end position="70"/>
    </location>
</feature>
<comment type="catalytic activity">
    <reaction evidence="19">
        <text>a 1,2-diacyl-sn-glycero-3-phosphocholine + H2O = a 1-acyl-sn-glycero-3-phosphocholine + a fatty acid + H(+)</text>
        <dbReference type="Rhea" id="RHEA:15801"/>
        <dbReference type="ChEBI" id="CHEBI:15377"/>
        <dbReference type="ChEBI" id="CHEBI:15378"/>
        <dbReference type="ChEBI" id="CHEBI:28868"/>
        <dbReference type="ChEBI" id="CHEBI:57643"/>
        <dbReference type="ChEBI" id="CHEBI:58168"/>
        <dbReference type="EC" id="3.1.1.4"/>
    </reaction>
</comment>
<dbReference type="Proteomes" id="UP000314294">
    <property type="component" value="Unassembled WGS sequence"/>
</dbReference>
<dbReference type="GO" id="GO:0006644">
    <property type="term" value="P:phospholipid metabolic process"/>
    <property type="evidence" value="ECO:0007669"/>
    <property type="project" value="InterPro"/>
</dbReference>
<keyword evidence="19" id="KW-0732">Signal</keyword>
<evidence type="ECO:0000256" key="2">
    <source>
        <dbReference type="ARBA" id="ARBA00013278"/>
    </source>
</evidence>
<dbReference type="Gene3D" id="1.20.90.10">
    <property type="entry name" value="Phospholipase A2 domain"/>
    <property type="match status" value="2"/>
</dbReference>
<evidence type="ECO:0000313" key="22">
    <source>
        <dbReference type="Proteomes" id="UP000314294"/>
    </source>
</evidence>
<evidence type="ECO:0000256" key="12">
    <source>
        <dbReference type="ARBA" id="ARBA00048227"/>
    </source>
</evidence>
<dbReference type="InterPro" id="IPR016090">
    <property type="entry name" value="PLA2-like_dom"/>
</dbReference>
<feature type="binding site" evidence="16">
    <location>
        <position position="55"/>
    </location>
    <ligand>
        <name>Ca(2+)</name>
        <dbReference type="ChEBI" id="CHEBI:29108"/>
    </ligand>
</feature>
<feature type="chain" id="PRO_5021512798" description="Phospholipase A2" evidence="19">
    <location>
        <begin position="20"/>
        <end position="202"/>
    </location>
</feature>
<dbReference type="GO" id="GO:0005576">
    <property type="term" value="C:extracellular region"/>
    <property type="evidence" value="ECO:0007669"/>
    <property type="project" value="UniProtKB-SubCell"/>
</dbReference>
<feature type="binding site" evidence="16">
    <location>
        <position position="74"/>
    </location>
    <ligand>
        <name>Ca(2+)</name>
        <dbReference type="ChEBI" id="CHEBI:29108"/>
    </ligand>
</feature>
<evidence type="ECO:0000256" key="17">
    <source>
        <dbReference type="PIRSR" id="PIRSR601211-3"/>
    </source>
</evidence>
<reference evidence="21 22" key="1">
    <citation type="submission" date="2019-03" db="EMBL/GenBank/DDBJ databases">
        <title>First draft genome of Liparis tanakae, snailfish: a comprehensive survey of snailfish specific genes.</title>
        <authorList>
            <person name="Kim W."/>
            <person name="Song I."/>
            <person name="Jeong J.-H."/>
            <person name="Kim D."/>
            <person name="Kim S."/>
            <person name="Ryu S."/>
            <person name="Song J.Y."/>
            <person name="Lee S.K."/>
        </authorList>
    </citation>
    <scope>NUCLEOTIDE SEQUENCE [LARGE SCALE GENOMIC DNA]</scope>
    <source>
        <tissue evidence="21">Muscle</tissue>
    </source>
</reference>
<keyword evidence="4 16" id="KW-0479">Metal-binding</keyword>
<dbReference type="Pfam" id="PF00068">
    <property type="entry name" value="Phospholip_A2_1"/>
    <property type="match status" value="1"/>
</dbReference>
<evidence type="ECO:0000259" key="20">
    <source>
        <dbReference type="SMART" id="SM00085"/>
    </source>
</evidence>
<evidence type="ECO:0000256" key="11">
    <source>
        <dbReference type="ARBA" id="ARBA00048221"/>
    </source>
</evidence>
<evidence type="ECO:0000256" key="10">
    <source>
        <dbReference type="ARBA" id="ARBA00048015"/>
    </source>
</evidence>
<comment type="catalytic activity">
    <reaction evidence="11">
        <text>N-hexadecanoyl-1,2-di-(9Z-octadecenoyl)-sn-glycero-3-phosphoethanolamine + H2O = N-hexadecanoyl-1-(9Z-octadecenoyl)-sn-glycero-3-phosphoethanolamine + (9Z)-octadecenoate + H(+)</text>
        <dbReference type="Rhea" id="RHEA:45424"/>
        <dbReference type="ChEBI" id="CHEBI:15377"/>
        <dbReference type="ChEBI" id="CHEBI:15378"/>
        <dbReference type="ChEBI" id="CHEBI:30823"/>
        <dbReference type="ChEBI" id="CHEBI:78097"/>
        <dbReference type="ChEBI" id="CHEBI:85217"/>
    </reaction>
    <physiologicalReaction direction="left-to-right" evidence="11">
        <dbReference type="Rhea" id="RHEA:45425"/>
    </physiologicalReaction>
</comment>
<dbReference type="GO" id="GO:0005102">
    <property type="term" value="F:signaling receptor binding"/>
    <property type="evidence" value="ECO:0007669"/>
    <property type="project" value="UniProtKB-ARBA"/>
</dbReference>
<comment type="catalytic activity">
    <reaction evidence="15">
        <text>1-hexadecanoyl-2-(9Z,12Z-octadecadienoyl)-sn-glycero-3-phosphoethanolamine + H2O = 1-hexadecanoyl-sn-glycero-3-phosphoethanolamine + (9Z,12Z)-octadecadienoate + H(+)</text>
        <dbReference type="Rhea" id="RHEA:40815"/>
        <dbReference type="ChEBI" id="CHEBI:15377"/>
        <dbReference type="ChEBI" id="CHEBI:15378"/>
        <dbReference type="ChEBI" id="CHEBI:30245"/>
        <dbReference type="ChEBI" id="CHEBI:73004"/>
        <dbReference type="ChEBI" id="CHEBI:73008"/>
    </reaction>
    <physiologicalReaction direction="left-to-right" evidence="15">
        <dbReference type="Rhea" id="RHEA:40816"/>
    </physiologicalReaction>
</comment>
<name>A0A4Z2HJF0_9TELE</name>
<comment type="catalytic activity">
    <reaction evidence="14">
        <text>1-hexadecanoyl-2-(9Z-octadecenoyl)-sn-glycero-3-phosphocholine + H2O = 1-hexadecanoyl-sn-glycero-3-phosphocholine + (9Z)-octadecenoate + H(+)</text>
        <dbReference type="Rhea" id="RHEA:38779"/>
        <dbReference type="ChEBI" id="CHEBI:15377"/>
        <dbReference type="ChEBI" id="CHEBI:15378"/>
        <dbReference type="ChEBI" id="CHEBI:30823"/>
        <dbReference type="ChEBI" id="CHEBI:72998"/>
        <dbReference type="ChEBI" id="CHEBI:73001"/>
    </reaction>
    <physiologicalReaction direction="left-to-right" evidence="14">
        <dbReference type="Rhea" id="RHEA:38780"/>
    </physiologicalReaction>
</comment>
<evidence type="ECO:0000256" key="15">
    <source>
        <dbReference type="ARBA" id="ARBA00049039"/>
    </source>
</evidence>
<dbReference type="SMART" id="SM00085">
    <property type="entry name" value="PA2c"/>
    <property type="match status" value="1"/>
</dbReference>
<dbReference type="PANTHER" id="PTHR11716:SF94">
    <property type="entry name" value="PHOSPHOLIPASE A2"/>
    <property type="match status" value="1"/>
</dbReference>
<comment type="catalytic activity">
    <reaction evidence="9">
        <text>N,1-dihexadecanoyl-2-(9Z,12Z-octadecadienoyl)-sn-glycero-3-phosphoethanolamine + H2O = N,1-dihexadecanoyl-sn-glycero-3-phosphoethanolamine + (9Z,12Z)-octadecadienoate + H(+)</text>
        <dbReference type="Rhea" id="RHEA:56424"/>
        <dbReference type="ChEBI" id="CHEBI:15377"/>
        <dbReference type="ChEBI" id="CHEBI:15378"/>
        <dbReference type="ChEBI" id="CHEBI:30245"/>
        <dbReference type="ChEBI" id="CHEBI:85334"/>
        <dbReference type="ChEBI" id="CHEBI:85335"/>
    </reaction>
    <physiologicalReaction direction="left-to-right" evidence="9">
        <dbReference type="Rhea" id="RHEA:56425"/>
    </physiologicalReaction>
</comment>
<evidence type="ECO:0000256" key="9">
    <source>
        <dbReference type="ARBA" id="ARBA00047535"/>
    </source>
</evidence>
<organism evidence="21 22">
    <name type="scientific">Liparis tanakae</name>
    <name type="common">Tanaka's snailfish</name>
    <dbReference type="NCBI Taxonomy" id="230148"/>
    <lineage>
        <taxon>Eukaryota</taxon>
        <taxon>Metazoa</taxon>
        <taxon>Chordata</taxon>
        <taxon>Craniata</taxon>
        <taxon>Vertebrata</taxon>
        <taxon>Euteleostomi</taxon>
        <taxon>Actinopterygii</taxon>
        <taxon>Neopterygii</taxon>
        <taxon>Teleostei</taxon>
        <taxon>Neoteleostei</taxon>
        <taxon>Acanthomorphata</taxon>
        <taxon>Eupercaria</taxon>
        <taxon>Perciformes</taxon>
        <taxon>Cottioidei</taxon>
        <taxon>Cottales</taxon>
        <taxon>Liparidae</taxon>
        <taxon>Liparis</taxon>
    </lineage>
</organism>
<dbReference type="EMBL" id="SRLO01000241">
    <property type="protein sequence ID" value="TNN65064.1"/>
    <property type="molecule type" value="Genomic_DNA"/>
</dbReference>
<dbReference type="GO" id="GO:0050482">
    <property type="term" value="P:arachidonate secretion"/>
    <property type="evidence" value="ECO:0007669"/>
    <property type="project" value="InterPro"/>
</dbReference>
<comment type="similarity">
    <text evidence="18">Belongs to the phospholipase A2 family.</text>
</comment>
<evidence type="ECO:0000256" key="13">
    <source>
        <dbReference type="ARBA" id="ARBA00048373"/>
    </source>
</evidence>
<evidence type="ECO:0000256" key="14">
    <source>
        <dbReference type="ARBA" id="ARBA00048699"/>
    </source>
</evidence>
<keyword evidence="3 19" id="KW-0964">Secreted</keyword>
<dbReference type="InterPro" id="IPR001211">
    <property type="entry name" value="PLA2"/>
</dbReference>
<sequence>MNTLRAMLLVALGLSVALAHSRKSRALNEFREMILCGMPDSWPTIEFSDYGCYCGKGGSGTPVDQLDRCCQVHDHCYHQAKQLDACWTIIDNPYTELYDYSCDEKTKKVTCGDSTKHQQPVDGFLAVNQLRLLLACCQVHDYCYNQAMQHDDCWFILDNPYTELYDYSCDKTNKKVTCGAVPLNAMMSEVPPEIVISLRRLK</sequence>
<evidence type="ECO:0000256" key="4">
    <source>
        <dbReference type="ARBA" id="ARBA00022723"/>
    </source>
</evidence>
<evidence type="ECO:0000256" key="3">
    <source>
        <dbReference type="ARBA" id="ARBA00022525"/>
    </source>
</evidence>
<evidence type="ECO:0000256" key="16">
    <source>
        <dbReference type="PIRSR" id="PIRSR601211-2"/>
    </source>
</evidence>
<feature type="binding site" evidence="16">
    <location>
        <position position="57"/>
    </location>
    <ligand>
        <name>Ca(2+)</name>
        <dbReference type="ChEBI" id="CHEBI:29108"/>
    </ligand>
</feature>
<evidence type="ECO:0000256" key="7">
    <source>
        <dbReference type="ARBA" id="ARBA00023098"/>
    </source>
</evidence>
<dbReference type="CDD" id="cd00125">
    <property type="entry name" value="PLA2c"/>
    <property type="match status" value="1"/>
</dbReference>
<evidence type="ECO:0000256" key="18">
    <source>
        <dbReference type="RuleBase" id="RU003654"/>
    </source>
</evidence>
<feature type="binding site" evidence="16">
    <location>
        <position position="53"/>
    </location>
    <ligand>
        <name>Ca(2+)</name>
        <dbReference type="ChEBI" id="CHEBI:29108"/>
    </ligand>
</feature>
<proteinExistence type="inferred from homology"/>
<dbReference type="PROSITE" id="PS00118">
    <property type="entry name" value="PA2_HIS"/>
    <property type="match status" value="2"/>
</dbReference>
<dbReference type="GO" id="GO:0005543">
    <property type="term" value="F:phospholipid binding"/>
    <property type="evidence" value="ECO:0007669"/>
    <property type="project" value="TreeGrafter"/>
</dbReference>
<dbReference type="InterPro" id="IPR033113">
    <property type="entry name" value="PLA2_histidine"/>
</dbReference>
<evidence type="ECO:0000256" key="19">
    <source>
        <dbReference type="RuleBase" id="RU361236"/>
    </source>
</evidence>
<dbReference type="GO" id="GO:0047498">
    <property type="term" value="F:calcium-dependent phospholipase A2 activity"/>
    <property type="evidence" value="ECO:0007669"/>
    <property type="project" value="TreeGrafter"/>
</dbReference>
<keyword evidence="6 16" id="KW-0106">Calcium</keyword>
<dbReference type="GO" id="GO:0016042">
    <property type="term" value="P:lipid catabolic process"/>
    <property type="evidence" value="ECO:0007669"/>
    <property type="project" value="InterPro"/>
</dbReference>
<comment type="catalytic activity">
    <reaction evidence="10">
        <text>1-hexadecanoyl-2-(9Z-octadecenoyl)-sn-glycero-3-phospho-(1'-sn-glycerol) + H2O = 1-hexadecanoyl-sn-glycero-3-phospho-(1'-sn-glycerol) + (9Z)-octadecenoate + H(+)</text>
        <dbReference type="Rhea" id="RHEA:40919"/>
        <dbReference type="ChEBI" id="CHEBI:15377"/>
        <dbReference type="ChEBI" id="CHEBI:15378"/>
        <dbReference type="ChEBI" id="CHEBI:30823"/>
        <dbReference type="ChEBI" id="CHEBI:72841"/>
        <dbReference type="ChEBI" id="CHEBI:75158"/>
    </reaction>
    <physiologicalReaction direction="left-to-right" evidence="10">
        <dbReference type="Rhea" id="RHEA:40920"/>
    </physiologicalReaction>
</comment>
<comment type="cofactor">
    <cofactor evidence="16">
        <name>Ca(2+)</name>
        <dbReference type="ChEBI" id="CHEBI:29108"/>
    </cofactor>
    <text evidence="16">Binds 1 Ca(2+) ion per subunit.</text>
</comment>
<evidence type="ECO:0000256" key="1">
    <source>
        <dbReference type="ARBA" id="ARBA00004613"/>
    </source>
</evidence>
<comment type="catalytic activity">
    <reaction evidence="13">
        <text>1-hexadecanoyl-2-(5Z,8Z,11Z,14Z-eicosatetraenoyl)-sn-glycero-3-phosphocholine + H2O = 1-hexadecanoyl-sn-glycero-3-phosphocholine + (5Z,8Z,11Z,14Z)-eicosatetraenoate + H(+)</text>
        <dbReference type="Rhea" id="RHEA:40427"/>
        <dbReference type="ChEBI" id="CHEBI:15377"/>
        <dbReference type="ChEBI" id="CHEBI:15378"/>
        <dbReference type="ChEBI" id="CHEBI:32395"/>
        <dbReference type="ChEBI" id="CHEBI:72998"/>
        <dbReference type="ChEBI" id="CHEBI:73003"/>
    </reaction>
    <physiologicalReaction direction="left-to-right" evidence="13">
        <dbReference type="Rhea" id="RHEA:40428"/>
    </physiologicalReaction>
</comment>
<evidence type="ECO:0000313" key="21">
    <source>
        <dbReference type="EMBL" id="TNN65064.1"/>
    </source>
</evidence>
<dbReference type="SUPFAM" id="SSF48619">
    <property type="entry name" value="Phospholipase A2, PLA2"/>
    <property type="match status" value="2"/>
</dbReference>
<keyword evidence="8 17" id="KW-1015">Disulfide bond</keyword>
<comment type="catalytic activity">
    <reaction evidence="12">
        <text>1,2-dihexadecanoyl-sn-glycero-3-phosphocholine + H2O = 1-hexadecanoyl-sn-glycero-3-phosphocholine + hexadecanoate + H(+)</text>
        <dbReference type="Rhea" id="RHEA:41223"/>
        <dbReference type="ChEBI" id="CHEBI:7896"/>
        <dbReference type="ChEBI" id="CHEBI:15377"/>
        <dbReference type="ChEBI" id="CHEBI:15378"/>
        <dbReference type="ChEBI" id="CHEBI:72998"/>
        <dbReference type="ChEBI" id="CHEBI:72999"/>
    </reaction>
    <physiologicalReaction direction="left-to-right" evidence="12">
        <dbReference type="Rhea" id="RHEA:41224"/>
    </physiologicalReaction>
</comment>
<dbReference type="AlphaFoldDB" id="A0A4Z2HJF0"/>
<evidence type="ECO:0000256" key="8">
    <source>
        <dbReference type="ARBA" id="ARBA00023157"/>
    </source>
</evidence>
<dbReference type="PANTHER" id="PTHR11716">
    <property type="entry name" value="PHOSPHOLIPASE A2 FAMILY MEMBER"/>
    <property type="match status" value="1"/>
</dbReference>
<dbReference type="OrthoDB" id="5841574at2759"/>
<feature type="signal peptide" evidence="19">
    <location>
        <begin position="1"/>
        <end position="19"/>
    </location>
</feature>
<keyword evidence="7 19" id="KW-0443">Lipid metabolism</keyword>
<evidence type="ECO:0000256" key="6">
    <source>
        <dbReference type="ARBA" id="ARBA00022837"/>
    </source>
</evidence>
<dbReference type="GO" id="GO:0005509">
    <property type="term" value="F:calcium ion binding"/>
    <property type="evidence" value="ECO:0007669"/>
    <property type="project" value="InterPro"/>
</dbReference>
<comment type="subcellular location">
    <subcellularLocation>
        <location evidence="1 19">Secreted</location>
    </subcellularLocation>
</comment>
<dbReference type="PRINTS" id="PR00389">
    <property type="entry name" value="PHPHLIPASEA2"/>
</dbReference>
<keyword evidence="22" id="KW-1185">Reference proteome</keyword>
<dbReference type="FunFam" id="1.20.90.10:FF:000011">
    <property type="entry name" value="Phospholipase A(2)"/>
    <property type="match status" value="1"/>
</dbReference>
<dbReference type="InterPro" id="IPR036444">
    <property type="entry name" value="PLipase_A2_dom_sf"/>
</dbReference>